<evidence type="ECO:0000313" key="1">
    <source>
        <dbReference type="EMBL" id="PRP74574.1"/>
    </source>
</evidence>
<name>A0A2P6MSA1_9EUKA</name>
<dbReference type="Proteomes" id="UP000241769">
    <property type="component" value="Unassembled WGS sequence"/>
</dbReference>
<dbReference type="EMBL" id="MDYQ01000452">
    <property type="protein sequence ID" value="PRP74574.1"/>
    <property type="molecule type" value="Genomic_DNA"/>
</dbReference>
<sequence length="125" mass="14138">MSNIVQNYGHIGRNDICDRPPLSKQCHYGVLLFTYASPHQERAMKLDEVTGRIVDEIRPRGICCVAAVFKCEPNDIVLVDSSFADSRFLRRDLVQSNTEVLGQYVTQKFWANVSNHGIPLKNGPF</sequence>
<dbReference type="AlphaFoldDB" id="A0A2P6MSA1"/>
<comment type="caution">
    <text evidence="1">The sequence shown here is derived from an EMBL/GenBank/DDBJ whole genome shotgun (WGS) entry which is preliminary data.</text>
</comment>
<keyword evidence="2" id="KW-1185">Reference proteome</keyword>
<organism evidence="1 2">
    <name type="scientific">Planoprotostelium fungivorum</name>
    <dbReference type="NCBI Taxonomy" id="1890364"/>
    <lineage>
        <taxon>Eukaryota</taxon>
        <taxon>Amoebozoa</taxon>
        <taxon>Evosea</taxon>
        <taxon>Variosea</taxon>
        <taxon>Cavosteliida</taxon>
        <taxon>Cavosteliaceae</taxon>
        <taxon>Planoprotostelium</taxon>
    </lineage>
</organism>
<reference evidence="1 2" key="1">
    <citation type="journal article" date="2018" name="Genome Biol. Evol.">
        <title>Multiple Roots of Fruiting Body Formation in Amoebozoa.</title>
        <authorList>
            <person name="Hillmann F."/>
            <person name="Forbes G."/>
            <person name="Novohradska S."/>
            <person name="Ferling I."/>
            <person name="Riege K."/>
            <person name="Groth M."/>
            <person name="Westermann M."/>
            <person name="Marz M."/>
            <person name="Spaller T."/>
            <person name="Winckler T."/>
            <person name="Schaap P."/>
            <person name="Glockner G."/>
        </authorList>
    </citation>
    <scope>NUCLEOTIDE SEQUENCE [LARGE SCALE GENOMIC DNA]</scope>
    <source>
        <strain evidence="1 2">Jena</strain>
    </source>
</reference>
<gene>
    <name evidence="1" type="ORF">PROFUN_16171</name>
</gene>
<proteinExistence type="predicted"/>
<protein>
    <submittedName>
        <fullName evidence="1">Uncharacterized protein</fullName>
    </submittedName>
</protein>
<evidence type="ECO:0000313" key="2">
    <source>
        <dbReference type="Proteomes" id="UP000241769"/>
    </source>
</evidence>
<accession>A0A2P6MSA1</accession>
<dbReference type="InParanoid" id="A0A2P6MSA1"/>